<protein>
    <recommendedName>
        <fullName evidence="12">Cytochrome P450</fullName>
    </recommendedName>
</protein>
<dbReference type="PRINTS" id="PR00465">
    <property type="entry name" value="EP450IV"/>
</dbReference>
<gene>
    <name evidence="10" type="ORF">AJ80_05509</name>
</gene>
<evidence type="ECO:0000256" key="3">
    <source>
        <dbReference type="ARBA" id="ARBA00022617"/>
    </source>
</evidence>
<evidence type="ECO:0000256" key="2">
    <source>
        <dbReference type="ARBA" id="ARBA00010617"/>
    </source>
</evidence>
<dbReference type="InterPro" id="IPR001128">
    <property type="entry name" value="Cyt_P450"/>
</dbReference>
<comment type="cofactor">
    <cofactor evidence="1 8">
        <name>heme</name>
        <dbReference type="ChEBI" id="CHEBI:30413"/>
    </cofactor>
</comment>
<keyword evidence="11" id="KW-1185">Reference proteome</keyword>
<evidence type="ECO:0000256" key="7">
    <source>
        <dbReference type="ARBA" id="ARBA00023033"/>
    </source>
</evidence>
<keyword evidence="6 8" id="KW-0408">Iron</keyword>
<dbReference type="OrthoDB" id="1844152at2759"/>
<dbReference type="Gene3D" id="1.10.630.10">
    <property type="entry name" value="Cytochrome P450"/>
    <property type="match status" value="1"/>
</dbReference>
<dbReference type="GO" id="GO:0016705">
    <property type="term" value="F:oxidoreductase activity, acting on paired donors, with incorporation or reduction of molecular oxygen"/>
    <property type="evidence" value="ECO:0007669"/>
    <property type="project" value="InterPro"/>
</dbReference>
<dbReference type="Proteomes" id="UP000224634">
    <property type="component" value="Unassembled WGS sequence"/>
</dbReference>
<reference evidence="10 11" key="1">
    <citation type="submission" date="2017-10" db="EMBL/GenBank/DDBJ databases">
        <title>Comparative genomics in systemic dimorphic fungi from Ajellomycetaceae.</title>
        <authorList>
            <person name="Munoz J.F."/>
            <person name="Mcewen J.G."/>
            <person name="Clay O.K."/>
            <person name="Cuomo C.A."/>
        </authorList>
    </citation>
    <scope>NUCLEOTIDE SEQUENCE [LARGE SCALE GENOMIC DNA]</scope>
    <source>
        <strain evidence="10 11">UAMH7299</strain>
    </source>
</reference>
<keyword evidence="5 9" id="KW-0560">Oxidoreductase</keyword>
<dbReference type="GO" id="GO:0020037">
    <property type="term" value="F:heme binding"/>
    <property type="evidence" value="ECO:0007669"/>
    <property type="project" value="InterPro"/>
</dbReference>
<dbReference type="InterPro" id="IPR002403">
    <property type="entry name" value="Cyt_P450_E_grp-IV"/>
</dbReference>
<dbReference type="InterPro" id="IPR017972">
    <property type="entry name" value="Cyt_P450_CS"/>
</dbReference>
<keyword evidence="7 9" id="KW-0503">Monooxygenase</keyword>
<comment type="caution">
    <text evidence="10">The sequence shown here is derived from an EMBL/GenBank/DDBJ whole genome shotgun (WGS) entry which is preliminary data.</text>
</comment>
<accession>A0A2B7Y3S0</accession>
<dbReference type="PROSITE" id="PS00086">
    <property type="entry name" value="CYTOCHROME_P450"/>
    <property type="match status" value="1"/>
</dbReference>
<dbReference type="Pfam" id="PF00067">
    <property type="entry name" value="p450"/>
    <property type="match status" value="1"/>
</dbReference>
<comment type="similarity">
    <text evidence="2 9">Belongs to the cytochrome P450 family.</text>
</comment>
<evidence type="ECO:0000256" key="1">
    <source>
        <dbReference type="ARBA" id="ARBA00001971"/>
    </source>
</evidence>
<keyword evidence="3 8" id="KW-0349">Heme</keyword>
<evidence type="ECO:0000256" key="5">
    <source>
        <dbReference type="ARBA" id="ARBA00023002"/>
    </source>
</evidence>
<keyword evidence="4 8" id="KW-0479">Metal-binding</keyword>
<sequence>MSKVVQFPYTMPGPELSMAVFKLGFLRRFFANVMVPATPDIAAEVVTAMQERWEKPRPDGCDRGWREVKVLDTVQGIVARSMSIVYIGKELARESGYVDAMIRAITAIPACGTAMSIFPEVLRGIAANVVCFPSRYYRWRLGNKYLCQEIVKRKAIVEGRLSPVEETDFLLNFIAATQKAKNPIYYETDVILTTFIIHNIAAVHTMSGTFTAVVENLLRYPGHIPLLRTEAERIISHPHDPITWTKSEINELKLHEAFIRETMRLWPLMHSTMTRTAMHEEGYRFRDGSFVPAGFSLGVAAQAVHTDEQHYEHPMQFDPKRFTGEQVKMKKDFLASTSQTFLTWGDGHHACPGRFFASHVLKILLASLVLNYEIEAASHAPRAERSLGILKIPNHMLIVRVRRIIPGPGS</sequence>
<dbReference type="EMBL" id="PDNA01000082">
    <property type="protein sequence ID" value="PGH15492.1"/>
    <property type="molecule type" value="Genomic_DNA"/>
</dbReference>
<evidence type="ECO:0000256" key="4">
    <source>
        <dbReference type="ARBA" id="ARBA00022723"/>
    </source>
</evidence>
<evidence type="ECO:0008006" key="12">
    <source>
        <dbReference type="Google" id="ProtNLM"/>
    </source>
</evidence>
<dbReference type="STRING" id="1447883.A0A2B7Y3S0"/>
<dbReference type="CDD" id="cd11041">
    <property type="entry name" value="CYP503A1-like"/>
    <property type="match status" value="1"/>
</dbReference>
<evidence type="ECO:0000313" key="10">
    <source>
        <dbReference type="EMBL" id="PGH15492.1"/>
    </source>
</evidence>
<evidence type="ECO:0000256" key="6">
    <source>
        <dbReference type="ARBA" id="ARBA00023004"/>
    </source>
</evidence>
<evidence type="ECO:0000256" key="8">
    <source>
        <dbReference type="PIRSR" id="PIRSR602403-1"/>
    </source>
</evidence>
<dbReference type="GO" id="GO:0004497">
    <property type="term" value="F:monooxygenase activity"/>
    <property type="evidence" value="ECO:0007669"/>
    <property type="project" value="UniProtKB-KW"/>
</dbReference>
<name>A0A2B7Y3S0_POLH7</name>
<dbReference type="InterPro" id="IPR036396">
    <property type="entry name" value="Cyt_P450_sf"/>
</dbReference>
<dbReference type="PANTHER" id="PTHR46206">
    <property type="entry name" value="CYTOCHROME P450"/>
    <property type="match status" value="1"/>
</dbReference>
<evidence type="ECO:0000313" key="11">
    <source>
        <dbReference type="Proteomes" id="UP000224634"/>
    </source>
</evidence>
<evidence type="ECO:0000256" key="9">
    <source>
        <dbReference type="RuleBase" id="RU000461"/>
    </source>
</evidence>
<dbReference type="SUPFAM" id="SSF48264">
    <property type="entry name" value="Cytochrome P450"/>
    <property type="match status" value="1"/>
</dbReference>
<dbReference type="GO" id="GO:0005506">
    <property type="term" value="F:iron ion binding"/>
    <property type="evidence" value="ECO:0007669"/>
    <property type="project" value="InterPro"/>
</dbReference>
<proteinExistence type="inferred from homology"/>
<dbReference type="PANTHER" id="PTHR46206:SF1">
    <property type="entry name" value="P450, PUTATIVE (EUROFUNG)-RELATED"/>
    <property type="match status" value="1"/>
</dbReference>
<organism evidence="10 11">
    <name type="scientific">Polytolypa hystricis (strain UAMH7299)</name>
    <dbReference type="NCBI Taxonomy" id="1447883"/>
    <lineage>
        <taxon>Eukaryota</taxon>
        <taxon>Fungi</taxon>
        <taxon>Dikarya</taxon>
        <taxon>Ascomycota</taxon>
        <taxon>Pezizomycotina</taxon>
        <taxon>Eurotiomycetes</taxon>
        <taxon>Eurotiomycetidae</taxon>
        <taxon>Onygenales</taxon>
        <taxon>Onygenales incertae sedis</taxon>
        <taxon>Polytolypa</taxon>
    </lineage>
</organism>
<feature type="binding site" description="axial binding residue" evidence="8">
    <location>
        <position position="351"/>
    </location>
    <ligand>
        <name>heme</name>
        <dbReference type="ChEBI" id="CHEBI:30413"/>
    </ligand>
    <ligandPart>
        <name>Fe</name>
        <dbReference type="ChEBI" id="CHEBI:18248"/>
    </ligandPart>
</feature>
<dbReference type="AlphaFoldDB" id="A0A2B7Y3S0"/>